<name>A0A450TN73_9GAMM</name>
<sequence length="43" mass="5124">MKLRKWLEKHGMTSIEIKPPFFEAEWRPQNEDQGGRVGFVPPR</sequence>
<evidence type="ECO:0000313" key="1">
    <source>
        <dbReference type="EMBL" id="VFJ69194.1"/>
    </source>
</evidence>
<protein>
    <submittedName>
        <fullName evidence="1">Uncharacterized protein</fullName>
    </submittedName>
</protein>
<accession>A0A450TN73</accession>
<organism evidence="1">
    <name type="scientific">Candidatus Kentrum sp. FW</name>
    <dbReference type="NCBI Taxonomy" id="2126338"/>
    <lineage>
        <taxon>Bacteria</taxon>
        <taxon>Pseudomonadati</taxon>
        <taxon>Pseudomonadota</taxon>
        <taxon>Gammaproteobacteria</taxon>
        <taxon>Candidatus Kentrum</taxon>
    </lineage>
</organism>
<dbReference type="AlphaFoldDB" id="A0A450TN73"/>
<proteinExistence type="predicted"/>
<reference evidence="1" key="1">
    <citation type="submission" date="2019-02" db="EMBL/GenBank/DDBJ databases">
        <authorList>
            <person name="Gruber-Vodicka R. H."/>
            <person name="Seah K. B. B."/>
        </authorList>
    </citation>
    <scope>NUCLEOTIDE SEQUENCE</scope>
    <source>
        <strain evidence="1">BECK_BZ131</strain>
    </source>
</reference>
<gene>
    <name evidence="1" type="ORF">BECKFW1821C_GA0114237_101813</name>
</gene>
<dbReference type="EMBL" id="CAADFE010000018">
    <property type="protein sequence ID" value="VFJ69194.1"/>
    <property type="molecule type" value="Genomic_DNA"/>
</dbReference>